<evidence type="ECO:0000256" key="1">
    <source>
        <dbReference type="SAM" id="Coils"/>
    </source>
</evidence>
<reference evidence="3" key="1">
    <citation type="submission" date="2023-06" db="EMBL/GenBank/DDBJ databases">
        <title>Genomic analysis of the entomopathogenic nematode Steinernema hermaphroditum.</title>
        <authorList>
            <person name="Schwarz E.M."/>
            <person name="Heppert J.K."/>
            <person name="Baniya A."/>
            <person name="Schwartz H.T."/>
            <person name="Tan C.-H."/>
            <person name="Antoshechkin I."/>
            <person name="Sternberg P.W."/>
            <person name="Goodrich-Blair H."/>
            <person name="Dillman A.R."/>
        </authorList>
    </citation>
    <scope>NUCLEOTIDE SEQUENCE</scope>
    <source>
        <strain evidence="3">PS9179</strain>
        <tissue evidence="3">Whole animal</tissue>
    </source>
</reference>
<dbReference type="AlphaFoldDB" id="A0AA39IN63"/>
<dbReference type="EMBL" id="JAUCMV010000001">
    <property type="protein sequence ID" value="KAK0426464.1"/>
    <property type="molecule type" value="Genomic_DNA"/>
</dbReference>
<sequence>MSEVPPPSPPTSYDSTEVDVGQKKRGRPRLDDDLVGDVSSETEKSKLIYKRRYARKYREKIRSDLKSKEELRQMVTKVEEDNRRLRETLETVRQENSQIIQNLVALASATRPQPNLFSVSDILGTSLTLQGPQPLPQIYPPCSNGHCL</sequence>
<protein>
    <recommendedName>
        <fullName evidence="5">BZIP domain-containing protein</fullName>
    </recommendedName>
</protein>
<organism evidence="3 4">
    <name type="scientific">Steinernema hermaphroditum</name>
    <dbReference type="NCBI Taxonomy" id="289476"/>
    <lineage>
        <taxon>Eukaryota</taxon>
        <taxon>Metazoa</taxon>
        <taxon>Ecdysozoa</taxon>
        <taxon>Nematoda</taxon>
        <taxon>Chromadorea</taxon>
        <taxon>Rhabditida</taxon>
        <taxon>Tylenchina</taxon>
        <taxon>Panagrolaimomorpha</taxon>
        <taxon>Strongyloidoidea</taxon>
        <taxon>Steinernematidae</taxon>
        <taxon>Steinernema</taxon>
    </lineage>
</organism>
<comment type="caution">
    <text evidence="3">The sequence shown here is derived from an EMBL/GenBank/DDBJ whole genome shotgun (WGS) entry which is preliminary data.</text>
</comment>
<feature type="coiled-coil region" evidence="1">
    <location>
        <begin position="68"/>
        <end position="102"/>
    </location>
</feature>
<keyword evidence="4" id="KW-1185">Reference proteome</keyword>
<accession>A0AA39IN63</accession>
<name>A0AA39IN63_9BILA</name>
<gene>
    <name evidence="3" type="ORF">QR680_009724</name>
</gene>
<feature type="region of interest" description="Disordered" evidence="2">
    <location>
        <begin position="1"/>
        <end position="41"/>
    </location>
</feature>
<keyword evidence="1" id="KW-0175">Coiled coil</keyword>
<evidence type="ECO:0000313" key="3">
    <source>
        <dbReference type="EMBL" id="KAK0426464.1"/>
    </source>
</evidence>
<evidence type="ECO:0008006" key="5">
    <source>
        <dbReference type="Google" id="ProtNLM"/>
    </source>
</evidence>
<evidence type="ECO:0000313" key="4">
    <source>
        <dbReference type="Proteomes" id="UP001175271"/>
    </source>
</evidence>
<dbReference type="CDD" id="cd14686">
    <property type="entry name" value="bZIP"/>
    <property type="match status" value="1"/>
</dbReference>
<evidence type="ECO:0000256" key="2">
    <source>
        <dbReference type="SAM" id="MobiDB-lite"/>
    </source>
</evidence>
<dbReference type="Proteomes" id="UP001175271">
    <property type="component" value="Unassembled WGS sequence"/>
</dbReference>
<proteinExistence type="predicted"/>
<feature type="compositionally biased region" description="Pro residues" evidence="2">
    <location>
        <begin position="1"/>
        <end position="10"/>
    </location>
</feature>